<evidence type="ECO:0008006" key="3">
    <source>
        <dbReference type="Google" id="ProtNLM"/>
    </source>
</evidence>
<dbReference type="EMBL" id="CP031226">
    <property type="protein sequence ID" value="AXH60138.1"/>
    <property type="molecule type" value="Genomic_DNA"/>
</dbReference>
<dbReference type="InterPro" id="IPR003789">
    <property type="entry name" value="Asn/Gln_tRNA_amidoTrase-B-like"/>
</dbReference>
<dbReference type="Proteomes" id="UP000006426">
    <property type="component" value="Plasmid pmppla107"/>
</dbReference>
<dbReference type="SUPFAM" id="SSF89095">
    <property type="entry name" value="GatB/YqeY motif"/>
    <property type="match status" value="1"/>
</dbReference>
<protein>
    <recommendedName>
        <fullName evidence="3">GatB/YqeY domain-containing protein</fullName>
    </recommendedName>
</protein>
<proteinExistence type="predicted"/>
<evidence type="ECO:0000313" key="2">
    <source>
        <dbReference type="Proteomes" id="UP000006426"/>
    </source>
</evidence>
<organism evidence="1 2">
    <name type="scientific">Pseudomonas amygdali pv. lachrymans str. M301315</name>
    <dbReference type="NCBI Taxonomy" id="629260"/>
    <lineage>
        <taxon>Bacteria</taxon>
        <taxon>Pseudomonadati</taxon>
        <taxon>Pseudomonadota</taxon>
        <taxon>Gammaproteobacteria</taxon>
        <taxon>Pseudomonadales</taxon>
        <taxon>Pseudomonadaceae</taxon>
        <taxon>Pseudomonas</taxon>
        <taxon>Pseudomonas amygdali</taxon>
    </lineage>
</organism>
<reference evidence="1 2" key="1">
    <citation type="journal article" date="2011" name="PLoS Pathog.">
        <title>Dynamic evolution of pathogenicity revealed by sequencing and comparative genomics of 19 Pseudomonas syringae isolates.</title>
        <authorList>
            <person name="Baltrus D.A."/>
            <person name="Nishimura M.T."/>
            <person name="Romanchuk A."/>
            <person name="Chang J.H."/>
            <person name="Mukhtar M.S."/>
            <person name="Cherkis K."/>
            <person name="Roach J."/>
            <person name="Grant S.R."/>
            <person name="Jones C.D."/>
            <person name="Dangl J.L."/>
        </authorList>
    </citation>
    <scope>NUCLEOTIDE SEQUENCE [LARGE SCALE GENOMIC DNA]</scope>
    <source>
        <strain evidence="1 2">M301315</strain>
    </source>
</reference>
<geneLocation type="plasmid" evidence="2">
    <name>pmppla107</name>
</geneLocation>
<accession>A0AAD0PWQ6</accession>
<dbReference type="RefSeq" id="WP_054068249.1">
    <property type="nucleotide sequence ID" value="NZ_CP031226.1"/>
</dbReference>
<name>A0AAD0PWQ6_PSEAV</name>
<dbReference type="GO" id="GO:0016884">
    <property type="term" value="F:carbon-nitrogen ligase activity, with glutamine as amido-N-donor"/>
    <property type="evidence" value="ECO:0007669"/>
    <property type="project" value="InterPro"/>
</dbReference>
<dbReference type="AlphaFoldDB" id="A0AAD0PWQ6"/>
<keyword evidence="1" id="KW-0614">Plasmid</keyword>
<dbReference type="Pfam" id="PF09424">
    <property type="entry name" value="YqeY"/>
    <property type="match status" value="1"/>
</dbReference>
<gene>
    <name evidence="1" type="ORF">PLA107_033555</name>
</gene>
<sequence>MSLFNEVQTRRQVLRKDPSQLAGFNILTLLVGELETASKRDGSEITDDKVVAVAKKLIKSNDETLRLKAGAGAEKLVVENEVLRTLLPQELSEDQLLKILAEAKPGNIGEAMKHLNGQYAGQFDKGLASRVAKQFLS</sequence>
<evidence type="ECO:0000313" key="1">
    <source>
        <dbReference type="EMBL" id="AXH60138.1"/>
    </source>
</evidence>
<dbReference type="InterPro" id="IPR019004">
    <property type="entry name" value="YqeY/Aim41"/>
</dbReference>